<evidence type="ECO:0000256" key="1">
    <source>
        <dbReference type="SAM" id="MobiDB-lite"/>
    </source>
</evidence>
<protein>
    <submittedName>
        <fullName evidence="2">Uncharacterized protein</fullName>
    </submittedName>
</protein>
<dbReference type="AlphaFoldDB" id="A0A6H5GQW6"/>
<dbReference type="EMBL" id="CADCXU010015273">
    <property type="protein sequence ID" value="CAB0004821.1"/>
    <property type="molecule type" value="Genomic_DNA"/>
</dbReference>
<feature type="non-terminal residue" evidence="2">
    <location>
        <position position="58"/>
    </location>
</feature>
<proteinExistence type="predicted"/>
<feature type="compositionally biased region" description="Basic and acidic residues" evidence="1">
    <location>
        <begin position="8"/>
        <end position="20"/>
    </location>
</feature>
<sequence length="58" mass="6555">MCAEDADNDRTDESDDHSGVFETVRYRKDAGAQAALHHVKQGVQISEMKIGIFYLKKE</sequence>
<dbReference type="Proteomes" id="UP000479000">
    <property type="component" value="Unassembled WGS sequence"/>
</dbReference>
<reference evidence="2 3" key="1">
    <citation type="submission" date="2020-02" db="EMBL/GenBank/DDBJ databases">
        <authorList>
            <person name="Ferguson B K."/>
        </authorList>
    </citation>
    <scope>NUCLEOTIDE SEQUENCE [LARGE SCALE GENOMIC DNA]</scope>
</reference>
<name>A0A6H5GQW6_9HEMI</name>
<keyword evidence="3" id="KW-1185">Reference proteome</keyword>
<accession>A0A6H5GQW6</accession>
<evidence type="ECO:0000313" key="2">
    <source>
        <dbReference type="EMBL" id="CAB0004821.1"/>
    </source>
</evidence>
<feature type="region of interest" description="Disordered" evidence="1">
    <location>
        <begin position="1"/>
        <end position="20"/>
    </location>
</feature>
<gene>
    <name evidence="2" type="ORF">NTEN_LOCUS10298</name>
</gene>
<evidence type="ECO:0000313" key="3">
    <source>
        <dbReference type="Proteomes" id="UP000479000"/>
    </source>
</evidence>
<organism evidence="2 3">
    <name type="scientific">Nesidiocoris tenuis</name>
    <dbReference type="NCBI Taxonomy" id="355587"/>
    <lineage>
        <taxon>Eukaryota</taxon>
        <taxon>Metazoa</taxon>
        <taxon>Ecdysozoa</taxon>
        <taxon>Arthropoda</taxon>
        <taxon>Hexapoda</taxon>
        <taxon>Insecta</taxon>
        <taxon>Pterygota</taxon>
        <taxon>Neoptera</taxon>
        <taxon>Paraneoptera</taxon>
        <taxon>Hemiptera</taxon>
        <taxon>Heteroptera</taxon>
        <taxon>Panheteroptera</taxon>
        <taxon>Cimicomorpha</taxon>
        <taxon>Miridae</taxon>
        <taxon>Dicyphina</taxon>
        <taxon>Nesidiocoris</taxon>
    </lineage>
</organism>